<organism evidence="1">
    <name type="scientific">Nitrosopumilaceae spindle-shaped virus</name>
    <dbReference type="NCBI Taxonomy" id="3065433"/>
    <lineage>
        <taxon>Viruses</taxon>
    </lineage>
</organism>
<dbReference type="EMBL" id="BK067792">
    <property type="protein sequence ID" value="DBA52272.1"/>
    <property type="molecule type" value="Genomic_DNA"/>
</dbReference>
<protein>
    <submittedName>
        <fullName evidence="1">ORF65</fullName>
    </submittedName>
</protein>
<evidence type="ECO:0000313" key="1">
    <source>
        <dbReference type="EMBL" id="DBA52272.1"/>
    </source>
</evidence>
<reference evidence="1" key="2">
    <citation type="submission" date="2024-03" db="EMBL/GenBank/DDBJ databases">
        <authorList>
            <person name="Ni Y."/>
            <person name="Xu T."/>
            <person name="Yan S."/>
            <person name="Chen L."/>
            <person name="Wang Y."/>
        </authorList>
    </citation>
    <scope>NUCLEOTIDE SEQUENCE</scope>
    <source>
        <strain evidence="1">NYM1</strain>
    </source>
</reference>
<accession>A0AAT9J7M7</accession>
<proteinExistence type="predicted"/>
<reference evidence="1" key="1">
    <citation type="journal article" date="2024" name="Environ. Microbiol. Rep.">
        <title>Hiding in plain sight: The discovery of complete genomes of 11 hypothetical spindle-shaped viruses that putatively infect mesophilic ammonia-oxidizing archaea.</title>
        <authorList>
            <person name="Ni Y."/>
            <person name="Xu T."/>
            <person name="Yan S."/>
            <person name="Chen L."/>
            <person name="Wang Y."/>
        </authorList>
    </citation>
    <scope>NUCLEOTIDE SEQUENCE</scope>
    <source>
        <strain evidence="1">NYM1</strain>
    </source>
</reference>
<sequence>MSEIASIPITPFEKKYALICYCSSCHKKYFKHCIDHLSGKCDCKNTVCFICFLTGGSAK</sequence>
<name>A0AAT9J7M7_9VIRU</name>